<dbReference type="AlphaFoldDB" id="B6K4D2"/>
<dbReference type="InterPro" id="IPR005113">
    <property type="entry name" value="uDENN_dom"/>
</dbReference>
<dbReference type="GO" id="GO:0031410">
    <property type="term" value="C:cytoplasmic vesicle"/>
    <property type="evidence" value="ECO:0000318"/>
    <property type="project" value="GO_Central"/>
</dbReference>
<feature type="domain" description="UDENN" evidence="2">
    <location>
        <begin position="165"/>
        <end position="923"/>
    </location>
</feature>
<dbReference type="GO" id="GO:0032483">
    <property type="term" value="P:regulation of Rab protein signal transduction"/>
    <property type="evidence" value="ECO:0000318"/>
    <property type="project" value="GO_Central"/>
</dbReference>
<reference evidence="3 4" key="1">
    <citation type="journal article" date="2011" name="Science">
        <title>Comparative functional genomics of the fission yeasts.</title>
        <authorList>
            <person name="Rhind N."/>
            <person name="Chen Z."/>
            <person name="Yassour M."/>
            <person name="Thompson D.A."/>
            <person name="Haas B.J."/>
            <person name="Habib N."/>
            <person name="Wapinski I."/>
            <person name="Roy S."/>
            <person name="Lin M.F."/>
            <person name="Heiman D.I."/>
            <person name="Young S.K."/>
            <person name="Furuya K."/>
            <person name="Guo Y."/>
            <person name="Pidoux A."/>
            <person name="Chen H.M."/>
            <person name="Robbertse B."/>
            <person name="Goldberg J.M."/>
            <person name="Aoki K."/>
            <person name="Bayne E.H."/>
            <person name="Berlin A.M."/>
            <person name="Desjardins C.A."/>
            <person name="Dobbs E."/>
            <person name="Dukaj L."/>
            <person name="Fan L."/>
            <person name="FitzGerald M.G."/>
            <person name="French C."/>
            <person name="Gujja S."/>
            <person name="Hansen K."/>
            <person name="Keifenheim D."/>
            <person name="Levin J.Z."/>
            <person name="Mosher R.A."/>
            <person name="Mueller C.A."/>
            <person name="Pfiffner J."/>
            <person name="Priest M."/>
            <person name="Russ C."/>
            <person name="Smialowska A."/>
            <person name="Swoboda P."/>
            <person name="Sykes S.M."/>
            <person name="Vaughn M."/>
            <person name="Vengrova S."/>
            <person name="Yoder R."/>
            <person name="Zeng Q."/>
            <person name="Allshire R."/>
            <person name="Baulcombe D."/>
            <person name="Birren B.W."/>
            <person name="Brown W."/>
            <person name="Ekwall K."/>
            <person name="Kellis M."/>
            <person name="Leatherwood J."/>
            <person name="Levin H."/>
            <person name="Margalit H."/>
            <person name="Martienssen R."/>
            <person name="Nieduszynski C.A."/>
            <person name="Spatafora J.W."/>
            <person name="Friedman N."/>
            <person name="Dalgaard J.Z."/>
            <person name="Baumann P."/>
            <person name="Niki H."/>
            <person name="Regev A."/>
            <person name="Nusbaum C."/>
        </authorList>
    </citation>
    <scope>NUCLEOTIDE SEQUENCE [LARGE SCALE GENOMIC DNA]</scope>
    <source>
        <strain evidence="4">yFS275 / FY16936</strain>
    </source>
</reference>
<dbReference type="PANTHER" id="PTHR12296">
    <property type="entry name" value="DENN DOMAIN-CONTAINING PROTEIN 4"/>
    <property type="match status" value="1"/>
</dbReference>
<dbReference type="JaponicusDB" id="SJAG_03488"/>
<dbReference type="Proteomes" id="UP000001744">
    <property type="component" value="Unassembled WGS sequence"/>
</dbReference>
<evidence type="ECO:0000259" key="2">
    <source>
        <dbReference type="PROSITE" id="PS50211"/>
    </source>
</evidence>
<dbReference type="EMBL" id="KE651167">
    <property type="protein sequence ID" value="EEB08339.1"/>
    <property type="molecule type" value="Genomic_DNA"/>
</dbReference>
<dbReference type="Pfam" id="PF03456">
    <property type="entry name" value="uDENN"/>
    <property type="match status" value="1"/>
</dbReference>
<dbReference type="SMART" id="SM00800">
    <property type="entry name" value="uDENN"/>
    <property type="match status" value="1"/>
</dbReference>
<dbReference type="InterPro" id="IPR051696">
    <property type="entry name" value="DENN_Domain_GEFs"/>
</dbReference>
<dbReference type="HOGENOM" id="CLU_001932_0_0_1"/>
<dbReference type="PANTHER" id="PTHR12296:SF21">
    <property type="entry name" value="DENN DOMAIN-CONTAINING PROTEIN 3"/>
    <property type="match status" value="1"/>
</dbReference>
<dbReference type="InterPro" id="IPR043153">
    <property type="entry name" value="DENN_C"/>
</dbReference>
<dbReference type="OrthoDB" id="6019893at2759"/>
<sequence>MEGITDYFFLAGLSKRLLSKEKVVNDEGRTATDNHSTVNEQLSEDTEPSSANPTTSSASLDENVTDGDDDVLEERKNVLLLRRNTTRSVRRQSVDGPPFSPGGSLDQLNNSETLLSHTLSRKSFSGTSIALGDASLSHKRNKRVSIGTVHTNLDAYEAYVAYPEPLVYPDHVHPFKRKYPPSLLFKYPKSQAKTNFAIRCNFPNFLPMFAFPSDIEIQQSDTRPESTYHSFMLTDQDGTRLFGMCLVTWIPISNSLYKLFEAECETWRKTHVPVEERELAQSFSTKLITERSRLSKLLIRMSKCSLKDQRYQQYLSEEVSQCEERISVYTDLLKPVRHGIPSSVHGLTNATGIWAPQAYGILSRYPQFEPFYRDWLKVTCSSMQLDNLEFVSSMLMERLKALSIPAHISNLCEQVPVPPQGLQKFAVTCGPLQLFASRAPSNEIENWDAIDMYPLFRSLSAENIITLFEAALMECKIVFVSKTAAALGYVIRTLCQLIYPLTWQGLLIPVLPRRLFSCLEAPCSYIIGVEAPCNHLQALCADETTTLVICDLDSNNVRVDGHLERLPPLIRTKLASSLRFSVPMHHDFRVPYGVPEYVKKSYPSHIVPLHPSSHSRRPSRFLVPELLSLHSSSLKSCKSKPIRPVLNAFAPPKTLDKQYLTPSQPRFSLNIRRTPLSSVREYPSMEDLSRATPHQSLEVRPSSAMRYRRSVSAMSAYPYYASTLSSYPDKSDFMSLNTYALAGQQAKQDAEMAAELYHEGHAFLPINSGSANVPDVVACSITGEILEGVFLRCKSCGVSVKPELLDYVVLPCLPACFDQQRVEAAFLRVFTRVLMNYRGFLTKTTKKQGPKLLIQGGIFFNQNKFVKKLRKQYGNWIFGLAQTQALNEFMNARCQQTASQPDIKMFDEFLQIERNRGRPIMFGKSTPFLSNSTLKHAFIHKLQTPTAPSKYLDENAGVLSSKEIYGKDNFGE</sequence>
<keyword evidence="4" id="KW-1185">Reference proteome</keyword>
<dbReference type="Gene3D" id="3.30.450.200">
    <property type="match status" value="1"/>
</dbReference>
<evidence type="ECO:0000313" key="3">
    <source>
        <dbReference type="EMBL" id="EEB08339.1"/>
    </source>
</evidence>
<dbReference type="Gene3D" id="3.40.50.11500">
    <property type="match status" value="1"/>
</dbReference>
<organism evidence="3 4">
    <name type="scientific">Schizosaccharomyces japonicus (strain yFS275 / FY16936)</name>
    <name type="common">Fission yeast</name>
    <dbReference type="NCBI Taxonomy" id="402676"/>
    <lineage>
        <taxon>Eukaryota</taxon>
        <taxon>Fungi</taxon>
        <taxon>Dikarya</taxon>
        <taxon>Ascomycota</taxon>
        <taxon>Taphrinomycotina</taxon>
        <taxon>Schizosaccharomycetes</taxon>
        <taxon>Schizosaccharomycetales</taxon>
        <taxon>Schizosaccharomycetaceae</taxon>
        <taxon>Schizosaccharomyces</taxon>
    </lineage>
</organism>
<proteinExistence type="predicted"/>
<dbReference type="InterPro" id="IPR001194">
    <property type="entry name" value="cDENN_dom"/>
</dbReference>
<name>B6K4D2_SCHJY</name>
<dbReference type="SMART" id="SM00799">
    <property type="entry name" value="DENN"/>
    <property type="match status" value="1"/>
</dbReference>
<feature type="region of interest" description="Disordered" evidence="1">
    <location>
        <begin position="26"/>
        <end position="71"/>
    </location>
</feature>
<evidence type="ECO:0000256" key="1">
    <source>
        <dbReference type="SAM" id="MobiDB-lite"/>
    </source>
</evidence>
<dbReference type="Pfam" id="PF02141">
    <property type="entry name" value="DENN"/>
    <property type="match status" value="1"/>
</dbReference>
<dbReference type="GeneID" id="7051683"/>
<dbReference type="PROSITE" id="PS50211">
    <property type="entry name" value="DENN"/>
    <property type="match status" value="1"/>
</dbReference>
<feature type="region of interest" description="Disordered" evidence="1">
    <location>
        <begin position="87"/>
        <end position="108"/>
    </location>
</feature>
<protein>
    <submittedName>
        <fullName evidence="3">Diacylglycerol binding protein</fullName>
    </submittedName>
</protein>
<evidence type="ECO:0000313" key="4">
    <source>
        <dbReference type="Proteomes" id="UP000001744"/>
    </source>
</evidence>
<dbReference type="eggNOG" id="ENOG502QQUM">
    <property type="taxonomic scope" value="Eukaryota"/>
</dbReference>
<dbReference type="RefSeq" id="XP_002174632.1">
    <property type="nucleotide sequence ID" value="XM_002174596.2"/>
</dbReference>
<dbReference type="VEuPathDB" id="FungiDB:SJAG_03488"/>
<dbReference type="InterPro" id="IPR037516">
    <property type="entry name" value="Tripartite_DENN"/>
</dbReference>
<accession>B6K4D2</accession>
<gene>
    <name evidence="3" type="ORF">SJAG_03488</name>
</gene>
<dbReference type="SMART" id="SM00801">
    <property type="entry name" value="dDENN"/>
    <property type="match status" value="1"/>
</dbReference>
<dbReference type="OMA" id="RCEEWRK"/>
<dbReference type="InterPro" id="IPR005112">
    <property type="entry name" value="dDENN_dom"/>
</dbReference>
<feature type="compositionally biased region" description="Low complexity" evidence="1">
    <location>
        <begin position="48"/>
        <end position="59"/>
    </location>
</feature>